<organism evidence="1 2">
    <name type="scientific">Polyrhizophydium stewartii</name>
    <dbReference type="NCBI Taxonomy" id="2732419"/>
    <lineage>
        <taxon>Eukaryota</taxon>
        <taxon>Fungi</taxon>
        <taxon>Fungi incertae sedis</taxon>
        <taxon>Chytridiomycota</taxon>
        <taxon>Chytridiomycota incertae sedis</taxon>
        <taxon>Chytridiomycetes</taxon>
        <taxon>Rhizophydiales</taxon>
        <taxon>Rhizophydiales incertae sedis</taxon>
        <taxon>Polyrhizophydium</taxon>
    </lineage>
</organism>
<proteinExistence type="predicted"/>
<keyword evidence="2" id="KW-1185">Reference proteome</keyword>
<name>A0ABR4N8J9_9FUNG</name>
<gene>
    <name evidence="1" type="ORF">HK105_204743</name>
</gene>
<accession>A0ABR4N8J9</accession>
<comment type="caution">
    <text evidence="1">The sequence shown here is derived from an EMBL/GenBank/DDBJ whole genome shotgun (WGS) entry which is preliminary data.</text>
</comment>
<dbReference type="EMBL" id="JADGIZ020000021">
    <property type="protein sequence ID" value="KAL2915796.1"/>
    <property type="molecule type" value="Genomic_DNA"/>
</dbReference>
<dbReference type="Proteomes" id="UP001527925">
    <property type="component" value="Unassembled WGS sequence"/>
</dbReference>
<reference evidence="1 2" key="1">
    <citation type="submission" date="2023-09" db="EMBL/GenBank/DDBJ databases">
        <title>Pangenome analysis of Batrachochytrium dendrobatidis and related Chytrids.</title>
        <authorList>
            <person name="Yacoub M.N."/>
            <person name="Stajich J.E."/>
            <person name="James T.Y."/>
        </authorList>
    </citation>
    <scope>NUCLEOTIDE SEQUENCE [LARGE SCALE GENOMIC DNA]</scope>
    <source>
        <strain evidence="1 2">JEL0888</strain>
    </source>
</reference>
<protein>
    <submittedName>
        <fullName evidence="1">Uncharacterized protein</fullName>
    </submittedName>
</protein>
<evidence type="ECO:0000313" key="1">
    <source>
        <dbReference type="EMBL" id="KAL2915796.1"/>
    </source>
</evidence>
<sequence length="280" mass="31303">MTIQRAVRAALANGSGRRPDKYSVGCKKRTPIKPICHNPQVRNPCRTRKWCLSRCVRQQRRNNHAVGRPDLLVFSRDDLCKFVLARTLATSSRSDSTDRYAAVCFIHTAGFVPDSMFDHPRSRSVRLVAALRKNSLWTARSVLRIPGLHVNHPFAADRCILCNNGIDNVHPLAHLVIVCVSVRAARRQAGLNPLIDRAREQDPKAKDDTILTRLLGEASQGEAAAGHTWIGGTVEYVQEGTEGRPAAARLAGFLSVAHPRCQVRLWHFHRERQLEAAQHD</sequence>
<evidence type="ECO:0000313" key="2">
    <source>
        <dbReference type="Proteomes" id="UP001527925"/>
    </source>
</evidence>